<protein>
    <submittedName>
        <fullName evidence="3">DUF4389 domain-containing protein</fullName>
    </submittedName>
</protein>
<dbReference type="AlphaFoldDB" id="A0A5Q2RSL6"/>
<reference evidence="3 4" key="1">
    <citation type="submission" date="2019-11" db="EMBL/GenBank/DDBJ databases">
        <authorList>
            <person name="He Y."/>
        </authorList>
    </citation>
    <scope>NUCLEOTIDE SEQUENCE [LARGE SCALE GENOMIC DNA]</scope>
    <source>
        <strain evidence="3 4">SCSIO 58843</strain>
    </source>
</reference>
<proteinExistence type="predicted"/>
<sequence length="485" mass="51725">MRTSKIIALVLGSILALGSLGLIGGGAVLVWAHNTQRDVDGYYTTETHRYETDTYAIATRQIDLGADPGGPSWNPISSIGTARIVVDPADGGEVFVGIGRSRDVRAYLDGVEHVTFESTRRDPFVPRYRLAEGGPPATPPGEEGFWVASEEGAGTQTLTWDVEGGSYTVVVMRADGSAGVAVDASAGLATGWLGVIGAGSIGLGLVLAAVSLALLLIGTSDDETTATQAAAGVRAPVGPPPFGRAHPVWLEGRRDPQLSRWLWLVKWFLAIPHLIVLAFLGAAAFGLTIVAGVVILFTGRYPTSIFRIVVGILRWGWRVVFYAFVLGTDRYPPFTLDDVPDYPARFDVAEPQRMSQPLVLVKWWLLALPHLLIVAVFVGGWTFGFPGGADDGRIVFSGGLVGLLALIAGVGLLFNGRYPPGLFDLIMGMERWTARVLGYVLLMTDDYPPFRLDPGGEEPPAGGRRASDPPARDPEPDPLADSATE</sequence>
<gene>
    <name evidence="3" type="ORF">GH723_14395</name>
</gene>
<feature type="transmembrane region" description="Helical" evidence="2">
    <location>
        <begin position="267"/>
        <end position="298"/>
    </location>
</feature>
<feature type="transmembrane region" description="Helical" evidence="2">
    <location>
        <begin position="192"/>
        <end position="217"/>
    </location>
</feature>
<name>A0A5Q2RSL6_9ACTN</name>
<dbReference type="InterPro" id="IPR025498">
    <property type="entry name" value="DUF4389"/>
</dbReference>
<evidence type="ECO:0000313" key="3">
    <source>
        <dbReference type="EMBL" id="QGG96195.1"/>
    </source>
</evidence>
<keyword evidence="2" id="KW-0812">Transmembrane</keyword>
<keyword evidence="2" id="KW-0472">Membrane</keyword>
<dbReference type="EMBL" id="CP045851">
    <property type="protein sequence ID" value="QGG96195.1"/>
    <property type="molecule type" value="Genomic_DNA"/>
</dbReference>
<feature type="transmembrane region" description="Helical" evidence="2">
    <location>
        <begin position="363"/>
        <end position="382"/>
    </location>
</feature>
<organism evidence="3 4">
    <name type="scientific">Actinomarinicola tropica</name>
    <dbReference type="NCBI Taxonomy" id="2789776"/>
    <lineage>
        <taxon>Bacteria</taxon>
        <taxon>Bacillati</taxon>
        <taxon>Actinomycetota</taxon>
        <taxon>Acidimicrobiia</taxon>
        <taxon>Acidimicrobiales</taxon>
        <taxon>Iamiaceae</taxon>
        <taxon>Actinomarinicola</taxon>
    </lineage>
</organism>
<feature type="transmembrane region" description="Helical" evidence="2">
    <location>
        <begin position="394"/>
        <end position="414"/>
    </location>
</feature>
<feature type="compositionally biased region" description="Basic and acidic residues" evidence="1">
    <location>
        <begin position="465"/>
        <end position="475"/>
    </location>
</feature>
<feature type="transmembrane region" description="Helical" evidence="2">
    <location>
        <begin position="304"/>
        <end position="325"/>
    </location>
</feature>
<keyword evidence="4" id="KW-1185">Reference proteome</keyword>
<dbReference type="KEGG" id="atq:GH723_14395"/>
<dbReference type="Pfam" id="PF14333">
    <property type="entry name" value="DUF4389"/>
    <property type="match status" value="2"/>
</dbReference>
<dbReference type="Proteomes" id="UP000334019">
    <property type="component" value="Chromosome"/>
</dbReference>
<evidence type="ECO:0000313" key="4">
    <source>
        <dbReference type="Proteomes" id="UP000334019"/>
    </source>
</evidence>
<evidence type="ECO:0000256" key="1">
    <source>
        <dbReference type="SAM" id="MobiDB-lite"/>
    </source>
</evidence>
<accession>A0A5Q2RSL6</accession>
<evidence type="ECO:0000256" key="2">
    <source>
        <dbReference type="SAM" id="Phobius"/>
    </source>
</evidence>
<keyword evidence="2" id="KW-1133">Transmembrane helix</keyword>
<dbReference type="RefSeq" id="WP_153760301.1">
    <property type="nucleotide sequence ID" value="NZ_CP045851.1"/>
</dbReference>
<feature type="region of interest" description="Disordered" evidence="1">
    <location>
        <begin position="451"/>
        <end position="485"/>
    </location>
</feature>